<evidence type="ECO:0000313" key="1">
    <source>
        <dbReference type="Proteomes" id="UP000887574"/>
    </source>
</evidence>
<organism evidence="1 2">
    <name type="scientific">Ditylenchus dipsaci</name>
    <dbReference type="NCBI Taxonomy" id="166011"/>
    <lineage>
        <taxon>Eukaryota</taxon>
        <taxon>Metazoa</taxon>
        <taxon>Ecdysozoa</taxon>
        <taxon>Nematoda</taxon>
        <taxon>Chromadorea</taxon>
        <taxon>Rhabditida</taxon>
        <taxon>Tylenchina</taxon>
        <taxon>Tylenchomorpha</taxon>
        <taxon>Sphaerularioidea</taxon>
        <taxon>Anguinidae</taxon>
        <taxon>Anguininae</taxon>
        <taxon>Ditylenchus</taxon>
    </lineage>
</organism>
<accession>A0A915D6X3</accession>
<dbReference type="AlphaFoldDB" id="A0A915D6X3"/>
<name>A0A915D6X3_9BILA</name>
<dbReference type="Gene3D" id="1.10.10.60">
    <property type="entry name" value="Homeodomain-like"/>
    <property type="match status" value="1"/>
</dbReference>
<dbReference type="Proteomes" id="UP000887574">
    <property type="component" value="Unplaced"/>
</dbReference>
<protein>
    <submittedName>
        <fullName evidence="2">Uncharacterized protein</fullName>
    </submittedName>
</protein>
<dbReference type="WBParaSite" id="jg16684">
    <property type="protein sequence ID" value="jg16684"/>
    <property type="gene ID" value="jg16684"/>
</dbReference>
<reference evidence="2" key="1">
    <citation type="submission" date="2022-11" db="UniProtKB">
        <authorList>
            <consortium name="WormBaseParasite"/>
        </authorList>
    </citation>
    <scope>IDENTIFICATION</scope>
</reference>
<keyword evidence="1" id="KW-1185">Reference proteome</keyword>
<evidence type="ECO:0000313" key="2">
    <source>
        <dbReference type="WBParaSite" id="jg16684"/>
    </source>
</evidence>
<proteinExistence type="predicted"/>
<sequence>MAFLLHIGYLMGFSNPVQQSVSGNEEERVVGENEEEENAVLKIMTKVEPSEKGPPRRAAFTPEEDKAMWEFFAQKIRKGNPDAIARRASIWVEYAMKSGTKRTFQALEKHFRHVLLTRIDNAPIDNEDVILILEQCKLCELTIVRPSLFVEKVYRVGKKSKKKAQPLSSAIPDLPPPILVQDTQLEPEEEEDASITEIEGDLIVVEQEEDEVVNESFHSVDPNKSVENDEDYLKFISGVGSKRQKTKCEGVIQLEQSPPKKYYARKTADLSSDSSEYTMDLSDGPSPLQKFLEEQSESSCAAVEEPAQNQISTSLPEISIIPSTQAPVEDKSKESRSVVLEEKKQPVRIVASYPDDTVTQIELDWHEQLTQKNRENPGATPLEILQYKELLRLRIKLIAQKLLPVDVLMDGIPIISDRMFASWKIFLSGV</sequence>